<protein>
    <submittedName>
        <fullName evidence="1">Uncharacterized protein</fullName>
    </submittedName>
</protein>
<dbReference type="EMBL" id="PXYI01000003">
    <property type="protein sequence ID" value="PSJ40576.1"/>
    <property type="molecule type" value="Genomic_DNA"/>
</dbReference>
<keyword evidence="2" id="KW-1185">Reference proteome</keyword>
<sequence>MRSDFWISDMLVTFVVASGSTGASLSHTMLAMEQVIFAIWGRILLITSGRAINGYAPVLAWQFGAVPDGGLIIALGFKLIWCYWDEIT</sequence>
<evidence type="ECO:0000313" key="2">
    <source>
        <dbReference type="Proteomes" id="UP000241167"/>
    </source>
</evidence>
<proteinExistence type="predicted"/>
<comment type="caution">
    <text evidence="1">The sequence shown here is derived from an EMBL/GenBank/DDBJ whole genome shotgun (WGS) entry which is preliminary data.</text>
</comment>
<dbReference type="Proteomes" id="UP000241167">
    <property type="component" value="Unassembled WGS sequence"/>
</dbReference>
<evidence type="ECO:0000313" key="1">
    <source>
        <dbReference type="EMBL" id="PSJ40576.1"/>
    </source>
</evidence>
<name>A0A2P7QRG8_9SPHN</name>
<gene>
    <name evidence="1" type="ORF">C7I55_09625</name>
</gene>
<organism evidence="1 2">
    <name type="scientific">Allosphingosinicella deserti</name>
    <dbReference type="NCBI Taxonomy" id="2116704"/>
    <lineage>
        <taxon>Bacteria</taxon>
        <taxon>Pseudomonadati</taxon>
        <taxon>Pseudomonadota</taxon>
        <taxon>Alphaproteobacteria</taxon>
        <taxon>Sphingomonadales</taxon>
        <taxon>Sphingomonadaceae</taxon>
        <taxon>Allosphingosinicella</taxon>
    </lineage>
</organism>
<dbReference type="AlphaFoldDB" id="A0A2P7QRG8"/>
<accession>A0A2P7QRG8</accession>
<reference evidence="1 2" key="1">
    <citation type="submission" date="2018-03" db="EMBL/GenBank/DDBJ databases">
        <title>The draft genome of Sphingosinicella sp. GL-C-18.</title>
        <authorList>
            <person name="Liu L."/>
            <person name="Li L."/>
            <person name="Liang L."/>
            <person name="Zhang X."/>
            <person name="Wang T."/>
        </authorList>
    </citation>
    <scope>NUCLEOTIDE SEQUENCE [LARGE SCALE GENOMIC DNA]</scope>
    <source>
        <strain evidence="1 2">GL-C-18</strain>
    </source>
</reference>